<dbReference type="GO" id="GO:0046872">
    <property type="term" value="F:metal ion binding"/>
    <property type="evidence" value="ECO:0007669"/>
    <property type="project" value="UniProtKB-KW"/>
</dbReference>
<dbReference type="OrthoDB" id="206053at2759"/>
<name>A0A177B6Q4_9BILA</name>
<evidence type="ECO:0000256" key="2">
    <source>
        <dbReference type="ARBA" id="ARBA00016279"/>
    </source>
</evidence>
<keyword evidence="8" id="KW-0175">Coiled coil</keyword>
<dbReference type="InterPro" id="IPR045886">
    <property type="entry name" value="ThiF/MoeB/HesA"/>
</dbReference>
<dbReference type="GO" id="GO:0071569">
    <property type="term" value="P:protein ufmylation"/>
    <property type="evidence" value="ECO:0007669"/>
    <property type="project" value="TreeGrafter"/>
</dbReference>
<dbReference type="Pfam" id="PF00899">
    <property type="entry name" value="ThiF"/>
    <property type="match status" value="1"/>
</dbReference>
<evidence type="ECO:0000256" key="1">
    <source>
        <dbReference type="ARBA" id="ARBA00005339"/>
    </source>
</evidence>
<dbReference type="EMBL" id="LWCA01000204">
    <property type="protein sequence ID" value="OAF69977.1"/>
    <property type="molecule type" value="Genomic_DNA"/>
</dbReference>
<dbReference type="GO" id="GO:0005524">
    <property type="term" value="F:ATP binding"/>
    <property type="evidence" value="ECO:0007669"/>
    <property type="project" value="UniProtKB-KW"/>
</dbReference>
<keyword evidence="3" id="KW-0479">Metal-binding</keyword>
<feature type="coiled-coil region" evidence="8">
    <location>
        <begin position="4"/>
        <end position="42"/>
    </location>
</feature>
<dbReference type="SUPFAM" id="SSF69572">
    <property type="entry name" value="Activating enzymes of the ubiquitin-like proteins"/>
    <property type="match status" value="1"/>
</dbReference>
<comment type="similarity">
    <text evidence="1">Belongs to the ubiquitin-activating E1 family. UBA5 subfamily.</text>
</comment>
<sequence length="371" mass="41632">MSTIDELNNEHNETVKKLNETIKNLTIKVKNLEKEENVITRSKIDKMSDTVIDSNPYSRLMALKRMGIVENYGKIKEFCIMIVGLGGTGSVTAEMLTRCGIGKLILIDYDTVEMANMNRLFYTPNQCNMKKVDAAAKTLTSINPDVEIQVLDMNITTCENYVILLESVKNQGLNGKRVDLIISCVDNYEARMTINHMCNEINMNWFETGVSENAVSGHIQFIKPGETACYNCAPPLIVSLGEDEKNLKKEGVCSASLPTTMGIVAGLVVQNVLKYIMDFGYVSNYVGYNALQDFFPKMSLSPNPDCNDRFCIKAQNKYTLITEKLKSEFKTSINDIIELAVSTENEWGIKLVEHGNCNDDKIDNSTFKYGY</sequence>
<dbReference type="InterPro" id="IPR000594">
    <property type="entry name" value="ThiF_NAD_FAD-bd"/>
</dbReference>
<evidence type="ECO:0000256" key="7">
    <source>
        <dbReference type="ARBA" id="ARBA00022840"/>
    </source>
</evidence>
<dbReference type="AlphaFoldDB" id="A0A177B6Q4"/>
<dbReference type="Gene3D" id="3.40.50.720">
    <property type="entry name" value="NAD(P)-binding Rossmann-like Domain"/>
    <property type="match status" value="1"/>
</dbReference>
<organism evidence="10 11">
    <name type="scientific">Intoshia linei</name>
    <dbReference type="NCBI Taxonomy" id="1819745"/>
    <lineage>
        <taxon>Eukaryota</taxon>
        <taxon>Metazoa</taxon>
        <taxon>Spiralia</taxon>
        <taxon>Lophotrochozoa</taxon>
        <taxon>Mesozoa</taxon>
        <taxon>Orthonectida</taxon>
        <taxon>Rhopaluridae</taxon>
        <taxon>Intoshia</taxon>
    </lineage>
</organism>
<dbReference type="CDD" id="cd00757">
    <property type="entry name" value="ThiF_MoeB_HesA_family"/>
    <property type="match status" value="1"/>
</dbReference>
<evidence type="ECO:0000313" key="10">
    <source>
        <dbReference type="EMBL" id="OAF69977.1"/>
    </source>
</evidence>
<proteinExistence type="inferred from homology"/>
<evidence type="ECO:0000256" key="6">
    <source>
        <dbReference type="ARBA" id="ARBA00022833"/>
    </source>
</evidence>
<dbReference type="InterPro" id="IPR035985">
    <property type="entry name" value="Ubiquitin-activating_enz"/>
</dbReference>
<dbReference type="FunFam" id="3.40.50.720:FF:000531">
    <property type="entry name" value="NAD/FAD dependent dehydrogenase, putative"/>
    <property type="match status" value="1"/>
</dbReference>
<protein>
    <recommendedName>
        <fullName evidence="2">Ubiquitin-like modifier-activating enzyme 5</fullName>
    </recommendedName>
</protein>
<evidence type="ECO:0000313" key="11">
    <source>
        <dbReference type="Proteomes" id="UP000078046"/>
    </source>
</evidence>
<keyword evidence="4" id="KW-0547">Nucleotide-binding</keyword>
<evidence type="ECO:0000256" key="4">
    <source>
        <dbReference type="ARBA" id="ARBA00022741"/>
    </source>
</evidence>
<keyword evidence="6" id="KW-0862">Zinc</keyword>
<dbReference type="Proteomes" id="UP000078046">
    <property type="component" value="Unassembled WGS sequence"/>
</dbReference>
<dbReference type="GO" id="GO:0071566">
    <property type="term" value="F:UFM1 activating enzyme activity"/>
    <property type="evidence" value="ECO:0007669"/>
    <property type="project" value="TreeGrafter"/>
</dbReference>
<keyword evidence="7" id="KW-0067">ATP-binding</keyword>
<gene>
    <name evidence="10" type="ORF">A3Q56_02280</name>
</gene>
<comment type="caution">
    <text evidence="10">The sequence shown here is derived from an EMBL/GenBank/DDBJ whole genome shotgun (WGS) entry which is preliminary data.</text>
</comment>
<feature type="domain" description="THIF-type NAD/FAD binding fold" evidence="9">
    <location>
        <begin position="57"/>
        <end position="307"/>
    </location>
</feature>
<accession>A0A177B6Q4</accession>
<dbReference type="PANTHER" id="PTHR10953:SF9">
    <property type="entry name" value="UBIQUITIN-LIKE MODIFIER-ACTIVATING ENZYME 5"/>
    <property type="match status" value="1"/>
</dbReference>
<evidence type="ECO:0000256" key="8">
    <source>
        <dbReference type="SAM" id="Coils"/>
    </source>
</evidence>
<dbReference type="PANTHER" id="PTHR10953">
    <property type="entry name" value="UBIQUITIN-ACTIVATING ENZYME E1"/>
    <property type="match status" value="1"/>
</dbReference>
<evidence type="ECO:0000256" key="5">
    <source>
        <dbReference type="ARBA" id="ARBA00022786"/>
    </source>
</evidence>
<reference evidence="10 11" key="1">
    <citation type="submission" date="2016-04" db="EMBL/GenBank/DDBJ databases">
        <title>The genome of Intoshia linei affirms orthonectids as highly simplified spiralians.</title>
        <authorList>
            <person name="Mikhailov K.V."/>
            <person name="Slusarev G.S."/>
            <person name="Nikitin M.A."/>
            <person name="Logacheva M.D."/>
            <person name="Penin A."/>
            <person name="Aleoshin V."/>
            <person name="Panchin Y.V."/>
        </authorList>
    </citation>
    <scope>NUCLEOTIDE SEQUENCE [LARGE SCALE GENOMIC DNA]</scope>
    <source>
        <strain evidence="10">Intl2013</strain>
        <tissue evidence="10">Whole animal</tissue>
    </source>
</reference>
<evidence type="ECO:0000256" key="3">
    <source>
        <dbReference type="ARBA" id="ARBA00022723"/>
    </source>
</evidence>
<evidence type="ECO:0000259" key="9">
    <source>
        <dbReference type="Pfam" id="PF00899"/>
    </source>
</evidence>
<keyword evidence="5" id="KW-0833">Ubl conjugation pathway</keyword>
<keyword evidence="11" id="KW-1185">Reference proteome</keyword>
<dbReference type="GO" id="GO:0005829">
    <property type="term" value="C:cytosol"/>
    <property type="evidence" value="ECO:0007669"/>
    <property type="project" value="TreeGrafter"/>
</dbReference>